<dbReference type="InterPro" id="IPR004722">
    <property type="entry name" value="DHOase"/>
</dbReference>
<dbReference type="GO" id="GO:0004038">
    <property type="term" value="F:allantoinase activity"/>
    <property type="evidence" value="ECO:0007669"/>
    <property type="project" value="TreeGrafter"/>
</dbReference>
<evidence type="ECO:0000313" key="3">
    <source>
        <dbReference type="EMBL" id="QHT66824.1"/>
    </source>
</evidence>
<dbReference type="NCBIfam" id="TIGR00857">
    <property type="entry name" value="pyrC_multi"/>
    <property type="match status" value="1"/>
</dbReference>
<dbReference type="Gene3D" id="3.20.20.140">
    <property type="entry name" value="Metal-dependent hydrolases"/>
    <property type="match status" value="1"/>
</dbReference>
<dbReference type="Proteomes" id="UP000480178">
    <property type="component" value="Chromosome"/>
</dbReference>
<dbReference type="GO" id="GO:0006145">
    <property type="term" value="P:purine nucleobase catabolic process"/>
    <property type="evidence" value="ECO:0007669"/>
    <property type="project" value="TreeGrafter"/>
</dbReference>
<name>A0A6C0GG69_9BACT</name>
<dbReference type="GO" id="GO:0046872">
    <property type="term" value="F:metal ion binding"/>
    <property type="evidence" value="ECO:0007669"/>
    <property type="project" value="InterPro"/>
</dbReference>
<feature type="domain" description="Dihydroorotase catalytic" evidence="2">
    <location>
        <begin position="57"/>
        <end position="239"/>
    </location>
</feature>
<accession>A0A6C0GG69</accession>
<dbReference type="CDD" id="cd01317">
    <property type="entry name" value="DHOase_IIa"/>
    <property type="match status" value="1"/>
</dbReference>
<keyword evidence="1" id="KW-0665">Pyrimidine biosynthesis</keyword>
<reference evidence="3 4" key="1">
    <citation type="submission" date="2020-01" db="EMBL/GenBank/DDBJ databases">
        <authorList>
            <person name="Kim M.K."/>
        </authorList>
    </citation>
    <scope>NUCLEOTIDE SEQUENCE [LARGE SCALE GENOMIC DNA]</scope>
    <source>
        <strain evidence="3 4">172606-1</strain>
    </source>
</reference>
<organism evidence="3 4">
    <name type="scientific">Rhodocytophaga rosea</name>
    <dbReference type="NCBI Taxonomy" id="2704465"/>
    <lineage>
        <taxon>Bacteria</taxon>
        <taxon>Pseudomonadati</taxon>
        <taxon>Bacteroidota</taxon>
        <taxon>Cytophagia</taxon>
        <taxon>Cytophagales</taxon>
        <taxon>Rhodocytophagaceae</taxon>
        <taxon>Rhodocytophaga</taxon>
    </lineage>
</organism>
<dbReference type="EMBL" id="CP048222">
    <property type="protein sequence ID" value="QHT66824.1"/>
    <property type="molecule type" value="Genomic_DNA"/>
</dbReference>
<dbReference type="KEGG" id="rhoz:GXP67_09215"/>
<gene>
    <name evidence="3" type="ORF">GXP67_09215</name>
</gene>
<dbReference type="InterPro" id="IPR050138">
    <property type="entry name" value="DHOase/Allantoinase_Hydrolase"/>
</dbReference>
<dbReference type="Gene3D" id="2.30.40.10">
    <property type="entry name" value="Urease, subunit C, domain 1"/>
    <property type="match status" value="1"/>
</dbReference>
<dbReference type="AlphaFoldDB" id="A0A6C0GG69"/>
<dbReference type="InterPro" id="IPR024403">
    <property type="entry name" value="DHOase_cat"/>
</dbReference>
<dbReference type="Pfam" id="PF12890">
    <property type="entry name" value="DHOase"/>
    <property type="match status" value="1"/>
</dbReference>
<proteinExistence type="predicted"/>
<dbReference type="RefSeq" id="WP_162442876.1">
    <property type="nucleotide sequence ID" value="NZ_CP048222.1"/>
</dbReference>
<evidence type="ECO:0000313" key="4">
    <source>
        <dbReference type="Proteomes" id="UP000480178"/>
    </source>
</evidence>
<dbReference type="SUPFAM" id="SSF51556">
    <property type="entry name" value="Metallo-dependent hydrolases"/>
    <property type="match status" value="1"/>
</dbReference>
<dbReference type="PANTHER" id="PTHR43668">
    <property type="entry name" value="ALLANTOINASE"/>
    <property type="match status" value="1"/>
</dbReference>
<dbReference type="InterPro" id="IPR011059">
    <property type="entry name" value="Metal-dep_hydrolase_composite"/>
</dbReference>
<protein>
    <submittedName>
        <fullName evidence="3">Dihydroorotase</fullName>
    </submittedName>
</protein>
<dbReference type="SUPFAM" id="SSF51338">
    <property type="entry name" value="Composite domain of metallo-dependent hydrolases"/>
    <property type="match status" value="1"/>
</dbReference>
<dbReference type="InterPro" id="IPR032466">
    <property type="entry name" value="Metal_Hydrolase"/>
</dbReference>
<sequence>MKIHIPSAQIIDPKSPFNGQQKQLWIENGLIASITDAAEKAGKEADYVVDIAGLKVSPGWVDMRVAAKDPGYEHQEDLFSVREAAAAGGFTEIALLPNTHPVVQTKEAVTYVQTKGNTHAVKVYPMAAVSIDIKGKELTEMIDLHMAGAIAFTDGLKPVWHSDILVKTLQYLQTFGGLLINRPEDVLLTQFGQMHEGVTSTMLGLKGIPALAEEMMIARDLRFLQYAGGKIHFSAISTATSIELIRQAKRQGLQVTCDMTAHQIAFDDTALLNFDTNLKVNPPFRSQADIEALWQGLADGTIDAIVSDHNPLDEESKKLEFDLAEFGIIGLQTAFAVIHTHNQLLSLEQLIEKFTIRPREILQLPAVHMAEGQPANLTLFTTEQEWTFTEKQIRSKSRNTPFIGHTFTGKPVGIINNGKVVLSDARPAYRR</sequence>
<dbReference type="PANTHER" id="PTHR43668:SF2">
    <property type="entry name" value="ALLANTOINASE"/>
    <property type="match status" value="1"/>
</dbReference>
<evidence type="ECO:0000256" key="1">
    <source>
        <dbReference type="ARBA" id="ARBA00022975"/>
    </source>
</evidence>
<dbReference type="GO" id="GO:0005737">
    <property type="term" value="C:cytoplasm"/>
    <property type="evidence" value="ECO:0007669"/>
    <property type="project" value="TreeGrafter"/>
</dbReference>
<dbReference type="GO" id="GO:0006221">
    <property type="term" value="P:pyrimidine nucleotide biosynthetic process"/>
    <property type="evidence" value="ECO:0007669"/>
    <property type="project" value="UniProtKB-KW"/>
</dbReference>
<keyword evidence="4" id="KW-1185">Reference proteome</keyword>
<dbReference type="GO" id="GO:0004151">
    <property type="term" value="F:dihydroorotase activity"/>
    <property type="evidence" value="ECO:0007669"/>
    <property type="project" value="InterPro"/>
</dbReference>
<evidence type="ECO:0000259" key="2">
    <source>
        <dbReference type="Pfam" id="PF12890"/>
    </source>
</evidence>